<protein>
    <submittedName>
        <fullName evidence="3">Uncharacterized protein</fullName>
    </submittedName>
</protein>
<feature type="signal peptide" evidence="2">
    <location>
        <begin position="1"/>
        <end position="25"/>
    </location>
</feature>
<evidence type="ECO:0000256" key="1">
    <source>
        <dbReference type="SAM" id="Phobius"/>
    </source>
</evidence>
<feature type="chain" id="PRO_5005323001" evidence="2">
    <location>
        <begin position="26"/>
        <end position="113"/>
    </location>
</feature>
<reference evidence="3 4" key="1">
    <citation type="submission" date="2011-08" db="EMBL/GenBank/DDBJ databases">
        <title>The Genome Sequence of Plasmodium vivax Brazil I.</title>
        <authorList>
            <consortium name="The Broad Institute Genome Sequencing Platform"/>
            <consortium name="The Broad Institute Genome Sequencing Center for Infectious Disease"/>
            <person name="Neafsey D."/>
            <person name="Carlton J."/>
            <person name="Barnwell J."/>
            <person name="Collins W."/>
            <person name="Escalante A."/>
            <person name="Mullikin J."/>
            <person name="Saul A."/>
            <person name="Guigo R."/>
            <person name="Camara F."/>
            <person name="Young S.K."/>
            <person name="Zeng Q."/>
            <person name="Gargeya S."/>
            <person name="Fitzgerald M."/>
            <person name="Haas B."/>
            <person name="Abouelleil A."/>
            <person name="Alvarado L."/>
            <person name="Arachchi H.M."/>
            <person name="Berlin A."/>
            <person name="Brown A."/>
            <person name="Chapman S.B."/>
            <person name="Chen Z."/>
            <person name="Dunbar C."/>
            <person name="Freedman E."/>
            <person name="Gearin G."/>
            <person name="Gellesch M."/>
            <person name="Goldberg J."/>
            <person name="Griggs A."/>
            <person name="Gujja S."/>
            <person name="Heiman D."/>
            <person name="Howarth C."/>
            <person name="Larson L."/>
            <person name="Lui A."/>
            <person name="MacDonald P.J.P."/>
            <person name="Montmayeur A."/>
            <person name="Murphy C."/>
            <person name="Neiman D."/>
            <person name="Pearson M."/>
            <person name="Priest M."/>
            <person name="Roberts A."/>
            <person name="Saif S."/>
            <person name="Shea T."/>
            <person name="Shenoy N."/>
            <person name="Sisk P."/>
            <person name="Stolte C."/>
            <person name="Sykes S."/>
            <person name="Wortman J."/>
            <person name="Nusbaum C."/>
            <person name="Birren B."/>
        </authorList>
    </citation>
    <scope>NUCLEOTIDE SEQUENCE [LARGE SCALE GENOMIC DNA]</scope>
    <source>
        <strain evidence="3 4">Brazil I</strain>
    </source>
</reference>
<evidence type="ECO:0000256" key="2">
    <source>
        <dbReference type="SAM" id="SignalP"/>
    </source>
</evidence>
<keyword evidence="1" id="KW-1133">Transmembrane helix</keyword>
<feature type="non-terminal residue" evidence="3">
    <location>
        <position position="113"/>
    </location>
</feature>
<evidence type="ECO:0000313" key="3">
    <source>
        <dbReference type="EMBL" id="KMZ87790.1"/>
    </source>
</evidence>
<dbReference type="EMBL" id="KQ234786">
    <property type="protein sequence ID" value="KMZ87790.1"/>
    <property type="molecule type" value="Genomic_DNA"/>
</dbReference>
<keyword evidence="1" id="KW-0472">Membrane</keyword>
<keyword evidence="1" id="KW-0812">Transmembrane</keyword>
<sequence>ILFALIPALALIYLILFGPGNKIEGLLGVCPNSNDSNGHIKSDGSHADNTFGTCHRKWMYDYKDTIIKLGDASYIFSFIMIVINLLVLFYILIKIMKYEKIKSGKGKMSIKEY</sequence>
<evidence type="ECO:0000313" key="4">
    <source>
        <dbReference type="Proteomes" id="UP000053327"/>
    </source>
</evidence>
<organism evidence="3 4">
    <name type="scientific">Plasmodium vivax (strain Brazil I)</name>
    <dbReference type="NCBI Taxonomy" id="1033975"/>
    <lineage>
        <taxon>Eukaryota</taxon>
        <taxon>Sar</taxon>
        <taxon>Alveolata</taxon>
        <taxon>Apicomplexa</taxon>
        <taxon>Aconoidasida</taxon>
        <taxon>Haemosporida</taxon>
        <taxon>Plasmodiidae</taxon>
        <taxon>Plasmodium</taxon>
        <taxon>Plasmodium (Plasmodium)</taxon>
    </lineage>
</organism>
<dbReference type="AlphaFoldDB" id="A0A0J9SXJ2"/>
<feature type="non-terminal residue" evidence="3">
    <location>
        <position position="1"/>
    </location>
</feature>
<gene>
    <name evidence="3" type="ORF">PVBG_05042</name>
</gene>
<keyword evidence="2" id="KW-0732">Signal</keyword>
<dbReference type="Proteomes" id="UP000053327">
    <property type="component" value="Unassembled WGS sequence"/>
</dbReference>
<name>A0A0J9SXJ2_PLAV1</name>
<proteinExistence type="predicted"/>
<feature type="transmembrane region" description="Helical" evidence="1">
    <location>
        <begin position="72"/>
        <end position="93"/>
    </location>
</feature>
<accession>A0A0J9SXJ2</accession>